<protein>
    <submittedName>
        <fullName evidence="2">Uncharacterized protein</fullName>
    </submittedName>
</protein>
<reference evidence="2 3" key="1">
    <citation type="submission" date="2017-10" db="EMBL/GenBank/DDBJ databases">
        <title>Bacillus sp. nov., a halophilic bacterium isolated from a Keqin Lake.</title>
        <authorList>
            <person name="Wang H."/>
        </authorList>
    </citation>
    <scope>NUCLEOTIDE SEQUENCE [LARGE SCALE GENOMIC DNA]</scope>
    <source>
        <strain evidence="2 3">KCTC 13187</strain>
    </source>
</reference>
<keyword evidence="1" id="KW-1133">Transmembrane helix</keyword>
<dbReference type="RefSeq" id="WP_110936165.1">
    <property type="nucleotide sequence ID" value="NZ_KZ614146.1"/>
</dbReference>
<feature type="transmembrane region" description="Helical" evidence="1">
    <location>
        <begin position="30"/>
        <end position="48"/>
    </location>
</feature>
<dbReference type="OrthoDB" id="2622010at2"/>
<feature type="transmembrane region" description="Helical" evidence="1">
    <location>
        <begin position="6"/>
        <end position="23"/>
    </location>
</feature>
<feature type="transmembrane region" description="Helical" evidence="1">
    <location>
        <begin position="68"/>
        <end position="85"/>
    </location>
</feature>
<dbReference type="Proteomes" id="UP000281498">
    <property type="component" value="Unassembled WGS sequence"/>
</dbReference>
<proteinExistence type="predicted"/>
<dbReference type="AlphaFoldDB" id="A0A3A9KXN6"/>
<sequence>MKDKTILHVITVISMGGLAFLFRKGPVKDWFLIYLLKSLLCTFLDVPVNKKKFVKYPIRYFPKSFDSNIVFLYVIFPLLCVLYNQFTYKMKAVKTIPSVFLYSTPMVLVEKWLEKNTKLVTYSKGWNSYFTLSYLTFAFWLVRLIIEGIRALDRKRNTSPNSGAVK</sequence>
<keyword evidence="1" id="KW-0812">Transmembrane</keyword>
<gene>
    <name evidence="2" type="ORF">CR203_03960</name>
</gene>
<accession>A0A3A9KXN6</accession>
<evidence type="ECO:0000313" key="3">
    <source>
        <dbReference type="Proteomes" id="UP000281498"/>
    </source>
</evidence>
<organism evidence="2 3">
    <name type="scientific">Salipaludibacillus neizhouensis</name>
    <dbReference type="NCBI Taxonomy" id="885475"/>
    <lineage>
        <taxon>Bacteria</taxon>
        <taxon>Bacillati</taxon>
        <taxon>Bacillota</taxon>
        <taxon>Bacilli</taxon>
        <taxon>Bacillales</taxon>
        <taxon>Bacillaceae</taxon>
    </lineage>
</organism>
<feature type="transmembrane region" description="Helical" evidence="1">
    <location>
        <begin position="129"/>
        <end position="146"/>
    </location>
</feature>
<dbReference type="EMBL" id="PDOE01000001">
    <property type="protein sequence ID" value="RKL69196.1"/>
    <property type="molecule type" value="Genomic_DNA"/>
</dbReference>
<keyword evidence="1" id="KW-0472">Membrane</keyword>
<name>A0A3A9KXN6_9BACI</name>
<evidence type="ECO:0000256" key="1">
    <source>
        <dbReference type="SAM" id="Phobius"/>
    </source>
</evidence>
<keyword evidence="3" id="KW-1185">Reference proteome</keyword>
<dbReference type="InterPro" id="IPR048147">
    <property type="entry name" value="CBO0543-like"/>
</dbReference>
<evidence type="ECO:0000313" key="2">
    <source>
        <dbReference type="EMBL" id="RKL69196.1"/>
    </source>
</evidence>
<dbReference type="NCBIfam" id="NF041644">
    <property type="entry name" value="CBO0543_fam"/>
    <property type="match status" value="1"/>
</dbReference>
<comment type="caution">
    <text evidence="2">The sequence shown here is derived from an EMBL/GenBank/DDBJ whole genome shotgun (WGS) entry which is preliminary data.</text>
</comment>